<dbReference type="InterPro" id="IPR036097">
    <property type="entry name" value="HisK_dim/P_sf"/>
</dbReference>
<sequence length="212" mass="23433">MIHVVTSKGANHPKKVMTGVEPVKSKIPELCKTAPADAGGLSIIKSREKELMARAPFPSNLIVFIGFCTLAIALFFSAIIFSIVPTLLPIQIVIFICLILVSGMAAIGYTLFLRSERTSYQAMALVEQQNLITTMAAQISTLRDRQNNLRRAYGEEKLRADEARNSKAAFLAHLNHDFRTPLNHIIGFADLMTHQTFGPVGDERYLAYIGDI</sequence>
<name>A0A3B0U305_9ZZZZ</name>
<feature type="non-terminal residue" evidence="3">
    <location>
        <position position="212"/>
    </location>
</feature>
<feature type="transmembrane region" description="Helical" evidence="1">
    <location>
        <begin position="61"/>
        <end position="84"/>
    </location>
</feature>
<dbReference type="Pfam" id="PF00512">
    <property type="entry name" value="HisKA"/>
    <property type="match status" value="1"/>
</dbReference>
<dbReference type="EMBL" id="UOEQ01000546">
    <property type="protein sequence ID" value="VAW24668.1"/>
    <property type="molecule type" value="Genomic_DNA"/>
</dbReference>
<gene>
    <name evidence="3" type="ORF">MNBD_ALPHA11-453</name>
</gene>
<dbReference type="SUPFAM" id="SSF47384">
    <property type="entry name" value="Homodimeric domain of signal transducing histidine kinase"/>
    <property type="match status" value="1"/>
</dbReference>
<feature type="domain" description="Signal transduction histidine kinase dimerisation/phosphoacceptor" evidence="2">
    <location>
        <begin position="167"/>
        <end position="195"/>
    </location>
</feature>
<dbReference type="AlphaFoldDB" id="A0A3B0U305"/>
<keyword evidence="1" id="KW-1133">Transmembrane helix</keyword>
<dbReference type="CDD" id="cd00082">
    <property type="entry name" value="HisKA"/>
    <property type="match status" value="1"/>
</dbReference>
<keyword evidence="1" id="KW-0812">Transmembrane</keyword>
<proteinExistence type="predicted"/>
<accession>A0A3B0U305</accession>
<reference evidence="3" key="1">
    <citation type="submission" date="2018-06" db="EMBL/GenBank/DDBJ databases">
        <authorList>
            <person name="Zhirakovskaya E."/>
        </authorList>
    </citation>
    <scope>NUCLEOTIDE SEQUENCE</scope>
</reference>
<dbReference type="InterPro" id="IPR003661">
    <property type="entry name" value="HisK_dim/P_dom"/>
</dbReference>
<keyword evidence="1" id="KW-0472">Membrane</keyword>
<protein>
    <recommendedName>
        <fullName evidence="2">Signal transduction histidine kinase dimerisation/phosphoacceptor domain-containing protein</fullName>
    </recommendedName>
</protein>
<organism evidence="3">
    <name type="scientific">hydrothermal vent metagenome</name>
    <dbReference type="NCBI Taxonomy" id="652676"/>
    <lineage>
        <taxon>unclassified sequences</taxon>
        <taxon>metagenomes</taxon>
        <taxon>ecological metagenomes</taxon>
    </lineage>
</organism>
<dbReference type="GO" id="GO:0000155">
    <property type="term" value="F:phosphorelay sensor kinase activity"/>
    <property type="evidence" value="ECO:0007669"/>
    <property type="project" value="InterPro"/>
</dbReference>
<evidence type="ECO:0000256" key="1">
    <source>
        <dbReference type="SAM" id="Phobius"/>
    </source>
</evidence>
<evidence type="ECO:0000313" key="3">
    <source>
        <dbReference type="EMBL" id="VAW24668.1"/>
    </source>
</evidence>
<dbReference type="Gene3D" id="1.10.287.130">
    <property type="match status" value="1"/>
</dbReference>
<feature type="transmembrane region" description="Helical" evidence="1">
    <location>
        <begin position="90"/>
        <end position="113"/>
    </location>
</feature>
<evidence type="ECO:0000259" key="2">
    <source>
        <dbReference type="Pfam" id="PF00512"/>
    </source>
</evidence>